<organism evidence="2 3">
    <name type="scientific">Lysinibacillus pakistanensis</name>
    <dbReference type="NCBI Taxonomy" id="759811"/>
    <lineage>
        <taxon>Bacteria</taxon>
        <taxon>Bacillati</taxon>
        <taxon>Bacillota</taxon>
        <taxon>Bacilli</taxon>
        <taxon>Bacillales</taxon>
        <taxon>Bacillaceae</taxon>
        <taxon>Lysinibacillus</taxon>
    </lineage>
</organism>
<keyword evidence="1" id="KW-1133">Transmembrane helix</keyword>
<dbReference type="Proteomes" id="UP001178322">
    <property type="component" value="Chromosome"/>
</dbReference>
<sequence length="52" mass="5995">MRSYLFYFLLLLIILISMVNTWGEGKKTIMYGIAVISIVSLIIIKSTEKNKK</sequence>
<evidence type="ECO:0000313" key="3">
    <source>
        <dbReference type="Proteomes" id="UP001178322"/>
    </source>
</evidence>
<feature type="transmembrane region" description="Helical" evidence="1">
    <location>
        <begin position="28"/>
        <end position="44"/>
    </location>
</feature>
<accession>A0AAX3WP60</accession>
<dbReference type="EMBL" id="CP126101">
    <property type="protein sequence ID" value="WHY49621.1"/>
    <property type="molecule type" value="Genomic_DNA"/>
</dbReference>
<dbReference type="RefSeq" id="WP_283868355.1">
    <property type="nucleotide sequence ID" value="NZ_CP126101.1"/>
</dbReference>
<keyword evidence="1" id="KW-0812">Transmembrane</keyword>
<evidence type="ECO:0000313" key="2">
    <source>
        <dbReference type="EMBL" id="WHY49621.1"/>
    </source>
</evidence>
<evidence type="ECO:0000256" key="1">
    <source>
        <dbReference type="SAM" id="Phobius"/>
    </source>
</evidence>
<name>A0AAX3WP60_9BACI</name>
<reference evidence="2" key="1">
    <citation type="submission" date="2023-05" db="EMBL/GenBank/DDBJ databases">
        <title>Comparative genomics of Bacillaceae isolates and their secondary metabolite potential.</title>
        <authorList>
            <person name="Song L."/>
            <person name="Nielsen L.J."/>
            <person name="Mohite O."/>
            <person name="Xu X."/>
            <person name="Weber T."/>
            <person name="Kovacs A.T."/>
        </authorList>
    </citation>
    <scope>NUCLEOTIDE SEQUENCE</scope>
    <source>
        <strain evidence="2">LY1</strain>
    </source>
</reference>
<feature type="transmembrane region" description="Helical" evidence="1">
    <location>
        <begin position="5"/>
        <end position="22"/>
    </location>
</feature>
<gene>
    <name evidence="2" type="ORF">QNH24_14885</name>
</gene>
<proteinExistence type="predicted"/>
<protein>
    <submittedName>
        <fullName evidence="2">Uncharacterized protein</fullName>
    </submittedName>
</protein>
<keyword evidence="1" id="KW-0472">Membrane</keyword>
<dbReference type="AlphaFoldDB" id="A0AAX3WP60"/>